<evidence type="ECO:0000256" key="5">
    <source>
        <dbReference type="ARBA" id="ARBA00007383"/>
    </source>
</evidence>
<evidence type="ECO:0000256" key="8">
    <source>
        <dbReference type="ARBA" id="ARBA00022490"/>
    </source>
</evidence>
<dbReference type="GO" id="GO:0003723">
    <property type="term" value="F:RNA binding"/>
    <property type="evidence" value="ECO:0007669"/>
    <property type="project" value="InterPro"/>
</dbReference>
<comment type="cofactor">
    <cofactor evidence="2">
        <name>Mn(2+)</name>
        <dbReference type="ChEBI" id="CHEBI:29035"/>
    </cofactor>
</comment>
<comment type="subcellular location">
    <subcellularLocation>
        <location evidence="4">Cytoplasm</location>
    </subcellularLocation>
</comment>
<dbReference type="AlphaFoldDB" id="A0A3B0XBH9"/>
<protein>
    <recommendedName>
        <fullName evidence="7">Ribonuclease HII</fullName>
        <ecNumber evidence="6">3.1.26.4</ecNumber>
    </recommendedName>
</protein>
<keyword evidence="13" id="KW-0464">Manganese</keyword>
<keyword evidence="10" id="KW-0479">Metal-binding</keyword>
<organism evidence="15">
    <name type="scientific">hydrothermal vent metagenome</name>
    <dbReference type="NCBI Taxonomy" id="652676"/>
    <lineage>
        <taxon>unclassified sequences</taxon>
        <taxon>metagenomes</taxon>
        <taxon>ecological metagenomes</taxon>
    </lineage>
</organism>
<accession>A0A3B0XBH9</accession>
<evidence type="ECO:0000256" key="12">
    <source>
        <dbReference type="ARBA" id="ARBA00022801"/>
    </source>
</evidence>
<dbReference type="FunFam" id="3.30.420.10:FF:000006">
    <property type="entry name" value="Ribonuclease HII"/>
    <property type="match status" value="1"/>
</dbReference>
<evidence type="ECO:0000256" key="6">
    <source>
        <dbReference type="ARBA" id="ARBA00012180"/>
    </source>
</evidence>
<dbReference type="PANTHER" id="PTHR10954">
    <property type="entry name" value="RIBONUCLEASE H2 SUBUNIT A"/>
    <property type="match status" value="1"/>
</dbReference>
<dbReference type="InterPro" id="IPR036397">
    <property type="entry name" value="RNaseH_sf"/>
</dbReference>
<evidence type="ECO:0000313" key="15">
    <source>
        <dbReference type="EMBL" id="VAW61733.1"/>
    </source>
</evidence>
<dbReference type="InterPro" id="IPR024567">
    <property type="entry name" value="RNase_HII/HIII_dom"/>
</dbReference>
<keyword evidence="12 15" id="KW-0378">Hydrolase</keyword>
<comment type="catalytic activity">
    <reaction evidence="1">
        <text>Endonucleolytic cleavage to 5'-phosphomonoester.</text>
        <dbReference type="EC" id="3.1.26.4"/>
    </reaction>
</comment>
<dbReference type="SUPFAM" id="SSF53098">
    <property type="entry name" value="Ribonuclease H-like"/>
    <property type="match status" value="1"/>
</dbReference>
<dbReference type="NCBIfam" id="NF000594">
    <property type="entry name" value="PRK00015.1-1"/>
    <property type="match status" value="1"/>
</dbReference>
<gene>
    <name evidence="15" type="ORF">MNBD_GAMMA09-3893</name>
</gene>
<keyword evidence="8" id="KW-0963">Cytoplasm</keyword>
<reference evidence="15" key="1">
    <citation type="submission" date="2018-06" db="EMBL/GenBank/DDBJ databases">
        <authorList>
            <person name="Zhirakovskaya E."/>
        </authorList>
    </citation>
    <scope>NUCLEOTIDE SEQUENCE</scope>
</reference>
<evidence type="ECO:0000256" key="7">
    <source>
        <dbReference type="ARBA" id="ARBA00019179"/>
    </source>
</evidence>
<dbReference type="GO" id="GO:0032299">
    <property type="term" value="C:ribonuclease H2 complex"/>
    <property type="evidence" value="ECO:0007669"/>
    <property type="project" value="TreeGrafter"/>
</dbReference>
<evidence type="ECO:0000256" key="13">
    <source>
        <dbReference type="ARBA" id="ARBA00023211"/>
    </source>
</evidence>
<dbReference type="InterPro" id="IPR001352">
    <property type="entry name" value="RNase_HII/HIII"/>
</dbReference>
<dbReference type="Gene3D" id="3.30.420.10">
    <property type="entry name" value="Ribonuclease H-like superfamily/Ribonuclease H"/>
    <property type="match status" value="1"/>
</dbReference>
<comment type="similarity">
    <text evidence="5">Belongs to the RNase HII family.</text>
</comment>
<evidence type="ECO:0000256" key="2">
    <source>
        <dbReference type="ARBA" id="ARBA00001936"/>
    </source>
</evidence>
<dbReference type="NCBIfam" id="NF000595">
    <property type="entry name" value="PRK00015.1-3"/>
    <property type="match status" value="1"/>
</dbReference>
<dbReference type="PANTHER" id="PTHR10954:SF18">
    <property type="entry name" value="RIBONUCLEASE HII"/>
    <property type="match status" value="1"/>
</dbReference>
<name>A0A3B0XBH9_9ZZZZ</name>
<evidence type="ECO:0000256" key="4">
    <source>
        <dbReference type="ARBA" id="ARBA00004496"/>
    </source>
</evidence>
<keyword evidence="9" id="KW-0540">Nuclease</keyword>
<comment type="cofactor">
    <cofactor evidence="3">
        <name>Mg(2+)</name>
        <dbReference type="ChEBI" id="CHEBI:18420"/>
    </cofactor>
</comment>
<dbReference type="EC" id="3.1.26.4" evidence="6"/>
<dbReference type="GO" id="GO:0005737">
    <property type="term" value="C:cytoplasm"/>
    <property type="evidence" value="ECO:0007669"/>
    <property type="project" value="UniProtKB-SubCell"/>
</dbReference>
<keyword evidence="11" id="KW-0255">Endonuclease</keyword>
<sequence>MLDDIDIDLTKYNRIAGVDEAGRGPLVGSVVAAAVILDINDPIEGLNDSKKLSAEKRERLAVEIRQRAKAWAVSSVDAEKIDEINILQASLLAMKQAIESLPELPDIALIDGNKLPDLSCHAEAIVKGDARVAAIAAASILAKVERDQQMQALHLQYPQYEFDRHKGYPTKVHMALLIEHGPCPLHRKSFGPVKRLL</sequence>
<evidence type="ECO:0000256" key="1">
    <source>
        <dbReference type="ARBA" id="ARBA00000077"/>
    </source>
</evidence>
<evidence type="ECO:0000256" key="9">
    <source>
        <dbReference type="ARBA" id="ARBA00022722"/>
    </source>
</evidence>
<dbReference type="GO" id="GO:0046872">
    <property type="term" value="F:metal ion binding"/>
    <property type="evidence" value="ECO:0007669"/>
    <property type="project" value="UniProtKB-KW"/>
</dbReference>
<dbReference type="GO" id="GO:0004523">
    <property type="term" value="F:RNA-DNA hybrid ribonuclease activity"/>
    <property type="evidence" value="ECO:0007669"/>
    <property type="project" value="UniProtKB-EC"/>
</dbReference>
<evidence type="ECO:0000256" key="10">
    <source>
        <dbReference type="ARBA" id="ARBA00022723"/>
    </source>
</evidence>
<dbReference type="EMBL" id="UOFI01000014">
    <property type="protein sequence ID" value="VAW61733.1"/>
    <property type="molecule type" value="Genomic_DNA"/>
</dbReference>
<evidence type="ECO:0000256" key="3">
    <source>
        <dbReference type="ARBA" id="ARBA00001946"/>
    </source>
</evidence>
<feature type="domain" description="RNase H type-2" evidence="14">
    <location>
        <begin position="13"/>
        <end position="197"/>
    </location>
</feature>
<dbReference type="PROSITE" id="PS51975">
    <property type="entry name" value="RNASE_H_2"/>
    <property type="match status" value="1"/>
</dbReference>
<dbReference type="InterPro" id="IPR012337">
    <property type="entry name" value="RNaseH-like_sf"/>
</dbReference>
<dbReference type="GO" id="GO:0043137">
    <property type="term" value="P:DNA replication, removal of RNA primer"/>
    <property type="evidence" value="ECO:0007669"/>
    <property type="project" value="TreeGrafter"/>
</dbReference>
<dbReference type="HAMAP" id="MF_00052_B">
    <property type="entry name" value="RNase_HII_B"/>
    <property type="match status" value="1"/>
</dbReference>
<evidence type="ECO:0000256" key="11">
    <source>
        <dbReference type="ARBA" id="ARBA00022759"/>
    </source>
</evidence>
<dbReference type="Pfam" id="PF01351">
    <property type="entry name" value="RNase_HII"/>
    <property type="match status" value="1"/>
</dbReference>
<dbReference type="InterPro" id="IPR022898">
    <property type="entry name" value="RNase_HII"/>
</dbReference>
<proteinExistence type="inferred from homology"/>
<dbReference type="NCBIfam" id="NF000596">
    <property type="entry name" value="PRK00015.1-4"/>
    <property type="match status" value="1"/>
</dbReference>
<evidence type="ECO:0000259" key="14">
    <source>
        <dbReference type="PROSITE" id="PS51975"/>
    </source>
</evidence>
<dbReference type="CDD" id="cd07182">
    <property type="entry name" value="RNase_HII_bacteria_HII_like"/>
    <property type="match status" value="1"/>
</dbReference>
<dbReference type="GO" id="GO:0006298">
    <property type="term" value="P:mismatch repair"/>
    <property type="evidence" value="ECO:0007669"/>
    <property type="project" value="TreeGrafter"/>
</dbReference>